<evidence type="ECO:0000313" key="3">
    <source>
        <dbReference type="EMBL" id="KAJ8431279.1"/>
    </source>
</evidence>
<evidence type="ECO:0000256" key="1">
    <source>
        <dbReference type="SAM" id="MobiDB-lite"/>
    </source>
</evidence>
<dbReference type="OrthoDB" id="10290494at2759"/>
<organism evidence="3 4">
    <name type="scientific">Carnegiea gigantea</name>
    <dbReference type="NCBI Taxonomy" id="171969"/>
    <lineage>
        <taxon>Eukaryota</taxon>
        <taxon>Viridiplantae</taxon>
        <taxon>Streptophyta</taxon>
        <taxon>Embryophyta</taxon>
        <taxon>Tracheophyta</taxon>
        <taxon>Spermatophyta</taxon>
        <taxon>Magnoliopsida</taxon>
        <taxon>eudicotyledons</taxon>
        <taxon>Gunneridae</taxon>
        <taxon>Pentapetalae</taxon>
        <taxon>Caryophyllales</taxon>
        <taxon>Cactineae</taxon>
        <taxon>Cactaceae</taxon>
        <taxon>Cactoideae</taxon>
        <taxon>Echinocereeae</taxon>
        <taxon>Carnegiea</taxon>
    </lineage>
</organism>
<feature type="compositionally biased region" description="Gly residues" evidence="1">
    <location>
        <begin position="20"/>
        <end position="33"/>
    </location>
</feature>
<proteinExistence type="predicted"/>
<evidence type="ECO:0000256" key="2">
    <source>
        <dbReference type="SAM" id="Phobius"/>
    </source>
</evidence>
<keyword evidence="2" id="KW-0472">Membrane</keyword>
<reference evidence="3" key="1">
    <citation type="submission" date="2022-04" db="EMBL/GenBank/DDBJ databases">
        <title>Carnegiea gigantea Genome sequencing and assembly v2.</title>
        <authorList>
            <person name="Copetti D."/>
            <person name="Sanderson M.J."/>
            <person name="Burquez A."/>
            <person name="Wojciechowski M.F."/>
        </authorList>
    </citation>
    <scope>NUCLEOTIDE SEQUENCE</scope>
    <source>
        <strain evidence="3">SGP5-SGP5p</strain>
        <tissue evidence="3">Aerial part</tissue>
    </source>
</reference>
<feature type="compositionally biased region" description="Low complexity" evidence="1">
    <location>
        <begin position="34"/>
        <end position="43"/>
    </location>
</feature>
<keyword evidence="2" id="KW-1133">Transmembrane helix</keyword>
<feature type="transmembrane region" description="Helical" evidence="2">
    <location>
        <begin position="75"/>
        <end position="94"/>
    </location>
</feature>
<evidence type="ECO:0000313" key="4">
    <source>
        <dbReference type="Proteomes" id="UP001153076"/>
    </source>
</evidence>
<dbReference type="EMBL" id="JAKOGI010000701">
    <property type="protein sequence ID" value="KAJ8431279.1"/>
    <property type="molecule type" value="Genomic_DNA"/>
</dbReference>
<feature type="region of interest" description="Disordered" evidence="1">
    <location>
        <begin position="17"/>
        <end position="70"/>
    </location>
</feature>
<accession>A0A9Q1Q7E7</accession>
<keyword evidence="2" id="KW-0812">Transmembrane</keyword>
<sequence>MKLMGLYRRYLCTASTSAGVSGGRSGGGEGGGAASASIPASEGSEAKSPSGANSGDGGKSQGSGDAGKPVRGSPVSWMSFFLLLATGAGIVYYYDKEKKRHIEGSFVCPFPFLTTSVPPFDIPSESFTHVLAIPVFARQMVFREVGKISSVIEDIGSERGSSATLEITRALALIGSRESWSSDAEAAAAAVVHCLLPYSLLVLAVSKKKSVAVIQKPVGGALHSFLAATVGKKLS</sequence>
<keyword evidence="4" id="KW-1185">Reference proteome</keyword>
<dbReference type="Proteomes" id="UP001153076">
    <property type="component" value="Unassembled WGS sequence"/>
</dbReference>
<dbReference type="AlphaFoldDB" id="A0A9Q1Q7E7"/>
<feature type="compositionally biased region" description="Gly residues" evidence="1">
    <location>
        <begin position="54"/>
        <end position="65"/>
    </location>
</feature>
<name>A0A9Q1Q7E7_9CARY</name>
<comment type="caution">
    <text evidence="3">The sequence shown here is derived from an EMBL/GenBank/DDBJ whole genome shotgun (WGS) entry which is preliminary data.</text>
</comment>
<gene>
    <name evidence="3" type="ORF">Cgig2_007612</name>
</gene>
<protein>
    <submittedName>
        <fullName evidence="3">Uncharacterized protein</fullName>
    </submittedName>
</protein>